<dbReference type="RefSeq" id="WP_059925163.1">
    <property type="nucleotide sequence ID" value="NZ_LPDO01000007.1"/>
</dbReference>
<evidence type="ECO:0008006" key="3">
    <source>
        <dbReference type="Google" id="ProtNLM"/>
    </source>
</evidence>
<comment type="caution">
    <text evidence="1">The sequence shown here is derived from an EMBL/GenBank/DDBJ whole genome shotgun (WGS) entry which is preliminary data.</text>
</comment>
<protein>
    <recommendedName>
        <fullName evidence="3">Aminotransferase class I/classII domain-containing protein</fullName>
    </recommendedName>
</protein>
<gene>
    <name evidence="1" type="ORF">WK53_22570</name>
</gene>
<dbReference type="InterPro" id="IPR015422">
    <property type="entry name" value="PyrdxlP-dep_Trfase_small"/>
</dbReference>
<evidence type="ECO:0000313" key="2">
    <source>
        <dbReference type="Proteomes" id="UP000056732"/>
    </source>
</evidence>
<sequence length="142" mass="15348">MAAWFAFLAGLVFGGGLVVSGMANPQKVLGFLDLAGSRDPSLAFVMAGSQVDRRDRAPISGRTRLDQPPDGLMLWVALPDRVCSEALFNAALEQGVRIAPGVIFSNTDRFDAFIRIGCACPIGRPAQRLAVWAARCWRISDR</sequence>
<dbReference type="InterPro" id="IPR046513">
    <property type="entry name" value="DUF6691"/>
</dbReference>
<evidence type="ECO:0000313" key="1">
    <source>
        <dbReference type="EMBL" id="KVT62496.1"/>
    </source>
</evidence>
<dbReference type="SUPFAM" id="SSF53383">
    <property type="entry name" value="PLP-dependent transferases"/>
    <property type="match status" value="1"/>
</dbReference>
<dbReference type="Gene3D" id="3.90.1150.10">
    <property type="entry name" value="Aspartate Aminotransferase, domain 1"/>
    <property type="match status" value="1"/>
</dbReference>
<organism evidence="1 2">
    <name type="scientific">Burkholderia ubonensis</name>
    <dbReference type="NCBI Taxonomy" id="101571"/>
    <lineage>
        <taxon>Bacteria</taxon>
        <taxon>Pseudomonadati</taxon>
        <taxon>Pseudomonadota</taxon>
        <taxon>Betaproteobacteria</taxon>
        <taxon>Burkholderiales</taxon>
        <taxon>Burkholderiaceae</taxon>
        <taxon>Burkholderia</taxon>
        <taxon>Burkholderia cepacia complex</taxon>
    </lineage>
</organism>
<accession>A0AAW3NHP9</accession>
<proteinExistence type="predicted"/>
<dbReference type="InterPro" id="IPR015424">
    <property type="entry name" value="PyrdxlP-dep_Trfase"/>
</dbReference>
<reference evidence="1 2" key="1">
    <citation type="submission" date="2015-11" db="EMBL/GenBank/DDBJ databases">
        <title>Expanding the genomic diversity of Burkholderia species for the development of highly accurate diagnostics.</title>
        <authorList>
            <person name="Sahl J."/>
            <person name="Keim P."/>
            <person name="Wagner D."/>
        </authorList>
    </citation>
    <scope>NUCLEOTIDE SEQUENCE [LARGE SCALE GENOMIC DNA]</scope>
    <source>
        <strain evidence="1 2">MSMB1137WGS</strain>
    </source>
</reference>
<name>A0AAW3NHP9_9BURK</name>
<dbReference type="Proteomes" id="UP000056732">
    <property type="component" value="Unassembled WGS sequence"/>
</dbReference>
<dbReference type="EMBL" id="LPDO01000007">
    <property type="protein sequence ID" value="KVT62496.1"/>
    <property type="molecule type" value="Genomic_DNA"/>
</dbReference>
<dbReference type="Pfam" id="PF20398">
    <property type="entry name" value="DUF6691"/>
    <property type="match status" value="1"/>
</dbReference>
<dbReference type="AlphaFoldDB" id="A0AAW3NHP9"/>